<feature type="transmembrane region" description="Helical" evidence="1">
    <location>
        <begin position="39"/>
        <end position="65"/>
    </location>
</feature>
<evidence type="ECO:0000313" key="2">
    <source>
        <dbReference type="EMBL" id="TQJ02740.1"/>
    </source>
</evidence>
<keyword evidence="1" id="KW-1133">Transmembrane helix</keyword>
<organism evidence="2 3">
    <name type="scientific">Amycolatopsis cihanbeyliensis</name>
    <dbReference type="NCBI Taxonomy" id="1128664"/>
    <lineage>
        <taxon>Bacteria</taxon>
        <taxon>Bacillati</taxon>
        <taxon>Actinomycetota</taxon>
        <taxon>Actinomycetes</taxon>
        <taxon>Pseudonocardiales</taxon>
        <taxon>Pseudonocardiaceae</taxon>
        <taxon>Amycolatopsis</taxon>
    </lineage>
</organism>
<evidence type="ECO:0000313" key="3">
    <source>
        <dbReference type="Proteomes" id="UP000320876"/>
    </source>
</evidence>
<feature type="transmembrane region" description="Helical" evidence="1">
    <location>
        <begin position="116"/>
        <end position="133"/>
    </location>
</feature>
<evidence type="ECO:0000256" key="1">
    <source>
        <dbReference type="SAM" id="Phobius"/>
    </source>
</evidence>
<dbReference type="EMBL" id="VFML01000001">
    <property type="protein sequence ID" value="TQJ02740.1"/>
    <property type="molecule type" value="Genomic_DNA"/>
</dbReference>
<proteinExistence type="predicted"/>
<dbReference type="Proteomes" id="UP000320876">
    <property type="component" value="Unassembled WGS sequence"/>
</dbReference>
<dbReference type="AlphaFoldDB" id="A0A542DI56"/>
<keyword evidence="1" id="KW-0812">Transmembrane</keyword>
<keyword evidence="1" id="KW-0472">Membrane</keyword>
<reference evidence="2 3" key="1">
    <citation type="submission" date="2019-06" db="EMBL/GenBank/DDBJ databases">
        <title>Sequencing the genomes of 1000 actinobacteria strains.</title>
        <authorList>
            <person name="Klenk H.-P."/>
        </authorList>
    </citation>
    <scope>NUCLEOTIDE SEQUENCE [LARGE SCALE GENOMIC DNA]</scope>
    <source>
        <strain evidence="2 3">DSM 45679</strain>
    </source>
</reference>
<name>A0A542DI56_AMYCI</name>
<dbReference type="RefSeq" id="WP_246076368.1">
    <property type="nucleotide sequence ID" value="NZ_VFML01000001.1"/>
</dbReference>
<accession>A0A542DI56</accession>
<feature type="transmembrane region" description="Helical" evidence="1">
    <location>
        <begin position="77"/>
        <end position="96"/>
    </location>
</feature>
<protein>
    <submittedName>
        <fullName evidence="2">Uncharacterized protein</fullName>
    </submittedName>
</protein>
<comment type="caution">
    <text evidence="2">The sequence shown here is derived from an EMBL/GenBank/DDBJ whole genome shotgun (WGS) entry which is preliminary data.</text>
</comment>
<keyword evidence="3" id="KW-1185">Reference proteome</keyword>
<sequence>MREGAVRVALAAAGLAMLAWGAVLVGELALPVGPHTLRLLAWLVGGPLVHDLLVAPVVGAAGLALSRFAGPAWRAPLTAAATVSGVLALLSVPLLWRRYGAPPSPGLHDGDTGTGLLIALALIWTVALLFGTTRHLRRK</sequence>
<gene>
    <name evidence="2" type="ORF">FB471_2482</name>
</gene>